<gene>
    <name evidence="2" type="ordered locus">Spica_0724</name>
</gene>
<dbReference type="RefSeq" id="WP_013968189.1">
    <property type="nucleotide sequence ID" value="NC_015732.1"/>
</dbReference>
<feature type="transmembrane region" description="Helical" evidence="1">
    <location>
        <begin position="15"/>
        <end position="35"/>
    </location>
</feature>
<dbReference type="HOGENOM" id="CLU_028166_4_0_12"/>
<evidence type="ECO:0000256" key="1">
    <source>
        <dbReference type="SAM" id="Phobius"/>
    </source>
</evidence>
<dbReference type="InterPro" id="IPR012507">
    <property type="entry name" value="YibE_F"/>
</dbReference>
<keyword evidence="1" id="KW-1133">Transmembrane helix</keyword>
<name>F8EYT2_GRAC1</name>
<keyword evidence="1" id="KW-0472">Membrane</keyword>
<dbReference type="AlphaFoldDB" id="F8EYT2"/>
<feature type="transmembrane region" description="Helical" evidence="1">
    <location>
        <begin position="134"/>
        <end position="153"/>
    </location>
</feature>
<evidence type="ECO:0000313" key="2">
    <source>
        <dbReference type="EMBL" id="AEJ18878.1"/>
    </source>
</evidence>
<reference evidence="3" key="1">
    <citation type="journal article" date="2013" name="Stand. Genomic Sci.">
        <title>Genome sequence of the thermophilic fresh-water bacterium Spirochaeta caldaria type strain (H1(T)), reclassification of Spirochaeta caldaria, Spirochaeta stenostrepta, and Spirochaeta zuelzerae in the genus Treponema as Treponema caldaria comb. nov., Treponema stenostrepta comb. nov., and Treponema zuelzerae comb. nov., and emendation of the genus Treponema.</title>
        <authorList>
            <person name="Abt B."/>
            <person name="Goker M."/>
            <person name="Scheuner C."/>
            <person name="Han C."/>
            <person name="Lu M."/>
            <person name="Misra M."/>
            <person name="Lapidus A."/>
            <person name="Nolan M."/>
            <person name="Lucas S."/>
            <person name="Hammon N."/>
            <person name="Deshpande S."/>
            <person name="Cheng J.F."/>
            <person name="Tapia R."/>
            <person name="Goodwin L.A."/>
            <person name="Pitluck S."/>
            <person name="Liolios K."/>
            <person name="Pagani I."/>
            <person name="Ivanova N."/>
            <person name="Mavromatis K."/>
            <person name="Mikhailova N."/>
            <person name="Huntemann M."/>
            <person name="Pati A."/>
            <person name="Chen A."/>
            <person name="Palaniappan K."/>
            <person name="Land M."/>
            <person name="Hauser L."/>
            <person name="Jeffries C.D."/>
            <person name="Rohde M."/>
            <person name="Spring S."/>
            <person name="Gronow S."/>
            <person name="Detter J.C."/>
            <person name="Bristow J."/>
            <person name="Eisen J.A."/>
            <person name="Markowitz V."/>
            <person name="Hugenholtz P."/>
            <person name="Kyrpides N.C."/>
            <person name="Woyke T."/>
            <person name="Klenk H.P."/>
        </authorList>
    </citation>
    <scope>NUCLEOTIDE SEQUENCE</scope>
    <source>
        <strain evidence="3">ATCC 51460 / DSM 7334 / H1</strain>
    </source>
</reference>
<dbReference type="Pfam" id="PF07907">
    <property type="entry name" value="YibE_F"/>
    <property type="match status" value="1"/>
</dbReference>
<keyword evidence="3" id="KW-1185">Reference proteome</keyword>
<proteinExistence type="predicted"/>
<feature type="transmembrane region" description="Helical" evidence="1">
    <location>
        <begin position="309"/>
        <end position="333"/>
    </location>
</feature>
<dbReference type="eggNOG" id="COG5438">
    <property type="taxonomic scope" value="Bacteria"/>
</dbReference>
<feature type="transmembrane region" description="Helical" evidence="1">
    <location>
        <begin position="183"/>
        <end position="202"/>
    </location>
</feature>
<dbReference type="PANTHER" id="PTHR41771:SF1">
    <property type="entry name" value="MEMBRANE PROTEIN"/>
    <property type="match status" value="1"/>
</dbReference>
<feature type="transmembrane region" description="Helical" evidence="1">
    <location>
        <begin position="209"/>
        <end position="233"/>
    </location>
</feature>
<feature type="transmembrane region" description="Helical" evidence="1">
    <location>
        <begin position="353"/>
        <end position="377"/>
    </location>
</feature>
<keyword evidence="1" id="KW-0812">Transmembrane</keyword>
<feature type="transmembrane region" description="Helical" evidence="1">
    <location>
        <begin position="158"/>
        <end position="177"/>
    </location>
</feature>
<dbReference type="KEGG" id="scd:Spica_0724"/>
<accession>F8EYT2</accession>
<dbReference type="PANTHER" id="PTHR41771">
    <property type="entry name" value="MEMBRANE PROTEIN-RELATED"/>
    <property type="match status" value="1"/>
</dbReference>
<dbReference type="EMBL" id="CP002868">
    <property type="protein sequence ID" value="AEJ18878.1"/>
    <property type="molecule type" value="Genomic_DNA"/>
</dbReference>
<dbReference type="Proteomes" id="UP000000503">
    <property type="component" value="Chromosome"/>
</dbReference>
<organism evidence="2 3">
    <name type="scientific">Gracilinema caldarium (strain ATCC 51460 / DSM 7334 / H1)</name>
    <name type="common">Treponema caldarium</name>
    <dbReference type="NCBI Taxonomy" id="744872"/>
    <lineage>
        <taxon>Bacteria</taxon>
        <taxon>Pseudomonadati</taxon>
        <taxon>Spirochaetota</taxon>
        <taxon>Spirochaetia</taxon>
        <taxon>Spirochaetales</taxon>
        <taxon>Breznakiellaceae</taxon>
        <taxon>Gracilinema</taxon>
    </lineage>
</organism>
<dbReference type="OrthoDB" id="5753718at2"/>
<evidence type="ECO:0000313" key="3">
    <source>
        <dbReference type="Proteomes" id="UP000000503"/>
    </source>
</evidence>
<protein>
    <submittedName>
        <fullName evidence="2">YibE/F family protein</fullName>
    </submittedName>
</protein>
<sequence length="385" mass="41967">MTKKALFMGDRKRDIIFALIILMVSILVLFIPTGFTSPYPEGSSHWAKAKILNTDNSTVKTIGPTKHGAQQLELELLSGPFKGRHFSASNLLLGKKELDKFFSPGNLAFVVVDLTEDRTDVAYVNVIDHYRLDATILLFVAFMVVLIGFAGWIGFKALISFICSAALIIKILLPLMLHGWNPVVLTLGIVSLLTFVIIFLVAGFTRKGMVAFAGSMGGVLATTLLSILFTNLFKIHGAVRPFAENLLYMGFDYISLPQLFMAGIFLASSGAVMDLSMDISAALAELVHKHPHISRRDLIRSGFNVGRHVVGTMTTTLLLAYTGGYTALMMTFIAQGVPMANIINMIYVSAELIYTMVGSFGLILVAPITAIVGGYLYTCPIKNKI</sequence>
<feature type="transmembrane region" description="Helical" evidence="1">
    <location>
        <begin position="253"/>
        <end position="273"/>
    </location>
</feature>
<dbReference type="STRING" id="744872.Spica_0724"/>